<evidence type="ECO:0000313" key="2">
    <source>
        <dbReference type="EMBL" id="ADL62646.1"/>
    </source>
</evidence>
<protein>
    <submittedName>
        <fullName evidence="2">ATP synthase F0 subunit 8</fullName>
    </submittedName>
</protein>
<proteinExistence type="predicted"/>
<sequence length="59" mass="6735">MPQLSPMSWVLVFAILLICVILFMVSVWWGVVGEYKFTVKDKLDGGVSRSLIKWGFSKK</sequence>
<organism evidence="2">
    <name type="scientific">Toxolasma parvum</name>
    <name type="common">Lilliput</name>
    <name type="synonym">Carunculina parva</name>
    <dbReference type="NCBI Taxonomy" id="227614"/>
    <lineage>
        <taxon>Eukaryota</taxon>
        <taxon>Metazoa</taxon>
        <taxon>Spiralia</taxon>
        <taxon>Lophotrochozoa</taxon>
        <taxon>Mollusca</taxon>
        <taxon>Bivalvia</taxon>
        <taxon>Autobranchia</taxon>
        <taxon>Heteroconchia</taxon>
        <taxon>Palaeoheterodonta</taxon>
        <taxon>Unionida</taxon>
        <taxon>Unionoidea</taxon>
        <taxon>Unionidae</taxon>
        <taxon>Ambleminae</taxon>
        <taxon>Lampsilini</taxon>
        <taxon>Toxolasma</taxon>
    </lineage>
</organism>
<keyword evidence="1" id="KW-0812">Transmembrane</keyword>
<geneLocation type="mitochondrion" evidence="2"/>
<keyword evidence="2" id="KW-0496">Mitochondrion</keyword>
<dbReference type="EMBL" id="HM856639">
    <property type="protein sequence ID" value="ADL62646.1"/>
    <property type="molecule type" value="Genomic_DNA"/>
</dbReference>
<dbReference type="GeneID" id="10549313"/>
<gene>
    <name evidence="2" type="primary">ATP8</name>
</gene>
<name>F4ZGD7_TOXPA</name>
<reference evidence="2" key="1">
    <citation type="journal article" date="2011" name="Mol. Biol. Evol.">
        <title>Novel protein genes in animal mtDNA: a new sex determination system in freshwater mussels (Bivalvia: Unionoida)?</title>
        <authorList>
            <person name="Breton S."/>
            <person name="Stewart D.T."/>
            <person name="Shepardson S."/>
            <person name="Trdan R.J."/>
            <person name="Bogan A.E."/>
            <person name="Chapman E.G."/>
            <person name="Ruminas A.J."/>
            <person name="Piontkivska H."/>
            <person name="Hoeh W.R."/>
        </authorList>
    </citation>
    <scope>NUCLEOTIDE SEQUENCE</scope>
    <source>
        <strain evidence="2">H1805</strain>
    </source>
</reference>
<keyword evidence="1" id="KW-0472">Membrane</keyword>
<feature type="transmembrane region" description="Helical" evidence="1">
    <location>
        <begin position="6"/>
        <end position="32"/>
    </location>
</feature>
<evidence type="ECO:0000256" key="1">
    <source>
        <dbReference type="SAM" id="Phobius"/>
    </source>
</evidence>
<accession>F4ZGD7</accession>
<dbReference type="AlphaFoldDB" id="F4ZGD7"/>
<dbReference type="CTD" id="4509"/>
<keyword evidence="1" id="KW-1133">Transmembrane helix</keyword>
<dbReference type="RefSeq" id="YP_004425095.1">
    <property type="nucleotide sequence ID" value="NC_015483.1"/>
</dbReference>